<comment type="similarity">
    <text evidence="1">Belongs to the PIGL family.</text>
</comment>
<dbReference type="GO" id="GO:0005783">
    <property type="term" value="C:endoplasmic reticulum"/>
    <property type="evidence" value="ECO:0007669"/>
    <property type="project" value="TreeGrafter"/>
</dbReference>
<name>A0AAW0RT50_9HYPO</name>
<dbReference type="InterPro" id="IPR003737">
    <property type="entry name" value="GlcNAc_PI_deacetylase-related"/>
</dbReference>
<dbReference type="Gene3D" id="3.40.50.10320">
    <property type="entry name" value="LmbE-like"/>
    <property type="match status" value="1"/>
</dbReference>
<dbReference type="SUPFAM" id="SSF102588">
    <property type="entry name" value="LmbE-like"/>
    <property type="match status" value="1"/>
</dbReference>
<dbReference type="Proteomes" id="UP001397290">
    <property type="component" value="Unassembled WGS sequence"/>
</dbReference>
<sequence>MDPTLLLLASAAVLVPVLYLYTVSIVQTRFPTLQNKRICLLIAHPDDEAMFFAPTVLALTRPETGNHVKILCLSSGNAEGLGETRKKELVKSGMTLGLRDEEDVFVVDNPFGLSSADFPDSMTATWDESKIAGLLMSAFAPALASQKKQPTEQPPAANIDVLITFDAGGVSAHPNHISLYHGARRFLAALLRGRSAGWAAPVDLYTLRSVHVSRKYASILDALPTLVTWAATAARNPDKAHPPALVFLSGLVGEGALPTAWSAMTAAHKSQMVWFRYLYITFSRYMLINDLHLEKVKA</sequence>
<organism evidence="3 4">
    <name type="scientific">Beauveria asiatica</name>
    <dbReference type="NCBI Taxonomy" id="1069075"/>
    <lineage>
        <taxon>Eukaryota</taxon>
        <taxon>Fungi</taxon>
        <taxon>Dikarya</taxon>
        <taxon>Ascomycota</taxon>
        <taxon>Pezizomycotina</taxon>
        <taxon>Sordariomycetes</taxon>
        <taxon>Hypocreomycetidae</taxon>
        <taxon>Hypocreales</taxon>
        <taxon>Cordycipitaceae</taxon>
        <taxon>Beauveria</taxon>
    </lineage>
</organism>
<dbReference type="PANTHER" id="PTHR12993:SF11">
    <property type="entry name" value="N-ACETYLGLUCOSAMINYL-PHOSPHATIDYLINOSITOL DE-N-ACETYLASE"/>
    <property type="match status" value="1"/>
</dbReference>
<dbReference type="Pfam" id="PF02585">
    <property type="entry name" value="PIG-L"/>
    <property type="match status" value="1"/>
</dbReference>
<gene>
    <name evidence="3" type="primary">GPI12</name>
    <name evidence="3" type="ORF">G3M48_005095</name>
</gene>
<dbReference type="EC" id="3.5.1.89" evidence="2"/>
<dbReference type="EMBL" id="JAAHCF010000334">
    <property type="protein sequence ID" value="KAK8144961.1"/>
    <property type="molecule type" value="Genomic_DNA"/>
</dbReference>
<dbReference type="AlphaFoldDB" id="A0AAW0RT50"/>
<protein>
    <recommendedName>
        <fullName evidence="2">N-acetylglucosaminylphosphatidylinositol deacetylase</fullName>
        <ecNumber evidence="2">3.5.1.89</ecNumber>
    </recommendedName>
</protein>
<proteinExistence type="inferred from homology"/>
<evidence type="ECO:0000313" key="4">
    <source>
        <dbReference type="Proteomes" id="UP001397290"/>
    </source>
</evidence>
<evidence type="ECO:0000313" key="3">
    <source>
        <dbReference type="EMBL" id="KAK8144961.1"/>
    </source>
</evidence>
<dbReference type="PANTHER" id="PTHR12993">
    <property type="entry name" value="N-ACETYLGLUCOSAMINYL-PHOSPHATIDYLINOSITOL DE-N-ACETYLASE-RELATED"/>
    <property type="match status" value="1"/>
</dbReference>
<evidence type="ECO:0000256" key="1">
    <source>
        <dbReference type="ARBA" id="ARBA00006066"/>
    </source>
</evidence>
<accession>A0AAW0RT50</accession>
<keyword evidence="4" id="KW-1185">Reference proteome</keyword>
<dbReference type="GO" id="GO:0000225">
    <property type="term" value="F:N-acetylglucosaminylphosphatidylinositol deacetylase activity"/>
    <property type="evidence" value="ECO:0007669"/>
    <property type="project" value="UniProtKB-EC"/>
</dbReference>
<reference evidence="3 4" key="1">
    <citation type="submission" date="2020-02" db="EMBL/GenBank/DDBJ databases">
        <title>Comparative genomics of the hypocrealean fungal genus Beauvera.</title>
        <authorList>
            <person name="Showalter D.N."/>
            <person name="Bushley K.E."/>
            <person name="Rehner S.A."/>
        </authorList>
    </citation>
    <scope>NUCLEOTIDE SEQUENCE [LARGE SCALE GENOMIC DNA]</scope>
    <source>
        <strain evidence="3 4">ARSEF4384</strain>
    </source>
</reference>
<comment type="caution">
    <text evidence="3">The sequence shown here is derived from an EMBL/GenBank/DDBJ whole genome shotgun (WGS) entry which is preliminary data.</text>
</comment>
<evidence type="ECO:0000256" key="2">
    <source>
        <dbReference type="ARBA" id="ARBA00012176"/>
    </source>
</evidence>
<dbReference type="InterPro" id="IPR024078">
    <property type="entry name" value="LmbE-like_dom_sf"/>
</dbReference>